<name>A0ABY4CNQ3_9BACL</name>
<reference evidence="2" key="1">
    <citation type="submission" date="2021-12" db="EMBL/GenBank/DDBJ databases">
        <title>Alicyclobacillaceae gen. nov., sp. nov., isolated from chalcocite enrichment system.</title>
        <authorList>
            <person name="Jiang Z."/>
        </authorList>
    </citation>
    <scope>NUCLEOTIDE SEQUENCE</scope>
    <source>
        <strain evidence="2">MYW30-H2</strain>
    </source>
</reference>
<evidence type="ECO:0000313" key="3">
    <source>
        <dbReference type="Proteomes" id="UP000830167"/>
    </source>
</evidence>
<keyword evidence="1" id="KW-0812">Transmembrane</keyword>
<dbReference type="Proteomes" id="UP000830167">
    <property type="component" value="Chromosome"/>
</dbReference>
<protein>
    <submittedName>
        <fullName evidence="2">Uncharacterized protein</fullName>
    </submittedName>
</protein>
<evidence type="ECO:0000256" key="1">
    <source>
        <dbReference type="SAM" id="Phobius"/>
    </source>
</evidence>
<proteinExistence type="predicted"/>
<keyword evidence="1" id="KW-1133">Transmembrane helix</keyword>
<keyword evidence="1" id="KW-0472">Membrane</keyword>
<feature type="transmembrane region" description="Helical" evidence="1">
    <location>
        <begin position="9"/>
        <end position="27"/>
    </location>
</feature>
<sequence length="48" mass="5304">MIHQRIESWIMGMAIVMTAPALISVMIETFCPRAVLGTRGLNKIFGAK</sequence>
<evidence type="ECO:0000313" key="2">
    <source>
        <dbReference type="EMBL" id="UOF92033.1"/>
    </source>
</evidence>
<organism evidence="2 3">
    <name type="scientific">Fodinisporobacter ferrooxydans</name>
    <dbReference type="NCBI Taxonomy" id="2901836"/>
    <lineage>
        <taxon>Bacteria</taxon>
        <taxon>Bacillati</taxon>
        <taxon>Bacillota</taxon>
        <taxon>Bacilli</taxon>
        <taxon>Bacillales</taxon>
        <taxon>Alicyclobacillaceae</taxon>
        <taxon>Fodinisporobacter</taxon>
    </lineage>
</organism>
<accession>A0ABY4CNQ3</accession>
<dbReference type="EMBL" id="CP089291">
    <property type="protein sequence ID" value="UOF92033.1"/>
    <property type="molecule type" value="Genomic_DNA"/>
</dbReference>
<gene>
    <name evidence="2" type="ORF">LSG31_07320</name>
</gene>
<keyword evidence="3" id="KW-1185">Reference proteome</keyword>
<dbReference type="RefSeq" id="WP_347438716.1">
    <property type="nucleotide sequence ID" value="NZ_CP089291.1"/>
</dbReference>